<gene>
    <name evidence="2" type="ORF">M153_4760003855</name>
</gene>
<feature type="chain" id="PRO_5006398984" evidence="1">
    <location>
        <begin position="19"/>
        <end position="160"/>
    </location>
</feature>
<evidence type="ECO:0000313" key="3">
    <source>
        <dbReference type="Proteomes" id="UP000051530"/>
    </source>
</evidence>
<organism evidence="2 3">
    <name type="scientific">Pseudoloma neurophilia</name>
    <dbReference type="NCBI Taxonomy" id="146866"/>
    <lineage>
        <taxon>Eukaryota</taxon>
        <taxon>Fungi</taxon>
        <taxon>Fungi incertae sedis</taxon>
        <taxon>Microsporidia</taxon>
        <taxon>Pseudoloma</taxon>
    </lineage>
</organism>
<dbReference type="Proteomes" id="UP000051530">
    <property type="component" value="Unassembled WGS sequence"/>
</dbReference>
<name>A0A0R0LXA3_9MICR</name>
<keyword evidence="1" id="KW-0732">Signal</keyword>
<accession>A0A0R0LXA3</accession>
<comment type="caution">
    <text evidence="2">The sequence shown here is derived from an EMBL/GenBank/DDBJ whole genome shotgun (WGS) entry which is preliminary data.</text>
</comment>
<evidence type="ECO:0000256" key="1">
    <source>
        <dbReference type="SAM" id="SignalP"/>
    </source>
</evidence>
<sequence>MLFFNILLCISLLKYIKSASETSRFGSAYYFAMGNSFAHNESCFCEVCGSTSAEDFGLNHESQDSEILDENPCQSKQEVVQNPSLNESFESCLEYSTDITSSSATENICAYLIRQEPAVYTPLVEEDSADEVSTINCCNIFTRLGKFLRRKLQQFRNKCR</sequence>
<dbReference type="VEuPathDB" id="MicrosporidiaDB:M153_4760003855"/>
<dbReference type="AlphaFoldDB" id="A0A0R0LXA3"/>
<feature type="signal peptide" evidence="1">
    <location>
        <begin position="1"/>
        <end position="18"/>
    </location>
</feature>
<keyword evidence="3" id="KW-1185">Reference proteome</keyword>
<protein>
    <submittedName>
        <fullName evidence="2">Uncharacterized protein</fullName>
    </submittedName>
</protein>
<dbReference type="EMBL" id="LGUB01000173">
    <property type="protein sequence ID" value="KRH93948.1"/>
    <property type="molecule type" value="Genomic_DNA"/>
</dbReference>
<reference evidence="2 3" key="1">
    <citation type="submission" date="2015-07" db="EMBL/GenBank/DDBJ databases">
        <title>The genome of Pseudoloma neurophilia, a relevant intracellular parasite of the zebrafish.</title>
        <authorList>
            <person name="Ndikumana S."/>
            <person name="Pelin A."/>
            <person name="Sanders J."/>
            <person name="Corradi N."/>
        </authorList>
    </citation>
    <scope>NUCLEOTIDE SEQUENCE [LARGE SCALE GENOMIC DNA]</scope>
    <source>
        <strain evidence="2 3">MK1</strain>
    </source>
</reference>
<evidence type="ECO:0000313" key="2">
    <source>
        <dbReference type="EMBL" id="KRH93948.1"/>
    </source>
</evidence>
<proteinExistence type="predicted"/>